<comment type="caution">
    <text evidence="5">The sequence shown here is derived from an EMBL/GenBank/DDBJ whole genome shotgun (WGS) entry which is preliminary data.</text>
</comment>
<feature type="domain" description="LysR substrate-binding" evidence="4">
    <location>
        <begin position="1"/>
        <end position="75"/>
    </location>
</feature>
<protein>
    <submittedName>
        <fullName evidence="5">Transcriptional regulator</fullName>
    </submittedName>
</protein>
<dbReference type="PANTHER" id="PTHR30126:SF100">
    <property type="entry name" value="LYSR-FAMILY TRANSCRIPTIONAL REGULATOR"/>
    <property type="match status" value="1"/>
</dbReference>
<dbReference type="Pfam" id="PF03466">
    <property type="entry name" value="LysR_substrate"/>
    <property type="match status" value="1"/>
</dbReference>
<dbReference type="InterPro" id="IPR005119">
    <property type="entry name" value="LysR_subst-bd"/>
</dbReference>
<evidence type="ECO:0000259" key="4">
    <source>
        <dbReference type="Pfam" id="PF03466"/>
    </source>
</evidence>
<dbReference type="PANTHER" id="PTHR30126">
    <property type="entry name" value="HTH-TYPE TRANSCRIPTIONAL REGULATOR"/>
    <property type="match status" value="1"/>
</dbReference>
<name>A0ABY1LXU6_9BACL</name>
<evidence type="ECO:0000256" key="2">
    <source>
        <dbReference type="ARBA" id="ARBA00023015"/>
    </source>
</evidence>
<keyword evidence="2" id="KW-0805">Transcription regulation</keyword>
<dbReference type="Proteomes" id="UP000192939">
    <property type="component" value="Unassembled WGS sequence"/>
</dbReference>
<proteinExistence type="inferred from homology"/>
<reference evidence="5 6" key="1">
    <citation type="submission" date="2017-04" db="EMBL/GenBank/DDBJ databases">
        <authorList>
            <person name="Varghese N."/>
            <person name="Submissions S."/>
        </authorList>
    </citation>
    <scope>NUCLEOTIDE SEQUENCE [LARGE SCALE GENOMIC DNA]</scope>
    <source>
        <strain evidence="5 6">J12</strain>
    </source>
</reference>
<accession>A0ABY1LXU6</accession>
<evidence type="ECO:0000313" key="6">
    <source>
        <dbReference type="Proteomes" id="UP000192939"/>
    </source>
</evidence>
<sequence length="84" mass="9870">MEFWSIEAIKQCVISGLGVSFLPRVTVRSELEEGKLVKLNWNDESQRVATQLALHRKKWRSPALEQFVLMVREQAERWRKEAAM</sequence>
<dbReference type="EMBL" id="FXAE01000021">
    <property type="protein sequence ID" value="SMF28904.1"/>
    <property type="molecule type" value="Genomic_DNA"/>
</dbReference>
<keyword evidence="6" id="KW-1185">Reference proteome</keyword>
<evidence type="ECO:0000256" key="1">
    <source>
        <dbReference type="ARBA" id="ARBA00009437"/>
    </source>
</evidence>
<evidence type="ECO:0000313" key="5">
    <source>
        <dbReference type="EMBL" id="SMF28904.1"/>
    </source>
</evidence>
<dbReference type="RefSeq" id="WP_232228279.1">
    <property type="nucleotide sequence ID" value="NZ_FXAE01000021.1"/>
</dbReference>
<dbReference type="Gene3D" id="3.40.190.290">
    <property type="match status" value="1"/>
</dbReference>
<dbReference type="SUPFAM" id="SSF53850">
    <property type="entry name" value="Periplasmic binding protein-like II"/>
    <property type="match status" value="1"/>
</dbReference>
<organism evidence="5 6">
    <name type="scientific">Paenibacillus barengoltzii J12</name>
    <dbReference type="NCBI Taxonomy" id="935846"/>
    <lineage>
        <taxon>Bacteria</taxon>
        <taxon>Bacillati</taxon>
        <taxon>Bacillota</taxon>
        <taxon>Bacilli</taxon>
        <taxon>Bacillales</taxon>
        <taxon>Paenibacillaceae</taxon>
        <taxon>Paenibacillus</taxon>
    </lineage>
</organism>
<keyword evidence="3" id="KW-0804">Transcription</keyword>
<comment type="similarity">
    <text evidence="1">Belongs to the LysR transcriptional regulatory family.</text>
</comment>
<evidence type="ECO:0000256" key="3">
    <source>
        <dbReference type="ARBA" id="ARBA00023163"/>
    </source>
</evidence>
<gene>
    <name evidence="5" type="ORF">SAMN02744124_02290</name>
</gene>